<dbReference type="RefSeq" id="WP_106365273.1">
    <property type="nucleotide sequence ID" value="NZ_PVTJ01000007.1"/>
</dbReference>
<gene>
    <name evidence="1" type="ORF">B0I28_107120</name>
</gene>
<dbReference type="InterPro" id="IPR013324">
    <property type="entry name" value="RNA_pol_sigma_r3/r4-like"/>
</dbReference>
<dbReference type="Proteomes" id="UP000238176">
    <property type="component" value="Unassembled WGS sequence"/>
</dbReference>
<evidence type="ECO:0000313" key="1">
    <source>
        <dbReference type="EMBL" id="PRY57272.1"/>
    </source>
</evidence>
<reference evidence="1 2" key="1">
    <citation type="submission" date="2018-03" db="EMBL/GenBank/DDBJ databases">
        <title>Genomic Encyclopedia of Type Strains, Phase III (KMG-III): the genomes of soil and plant-associated and newly described type strains.</title>
        <authorList>
            <person name="Whitman W."/>
        </authorList>
    </citation>
    <scope>NUCLEOTIDE SEQUENCE [LARGE SCALE GENOMIC DNA]</scope>
    <source>
        <strain evidence="1 2">CGMCC 4.7067</strain>
    </source>
</reference>
<dbReference type="AlphaFoldDB" id="A0A2T0UH91"/>
<dbReference type="EMBL" id="PVTJ01000007">
    <property type="protein sequence ID" value="PRY57272.1"/>
    <property type="molecule type" value="Genomic_DNA"/>
</dbReference>
<dbReference type="OrthoDB" id="3215396at2"/>
<protein>
    <recommendedName>
        <fullName evidence="3">RNA polymerase sigma-70 factor (ECF subfamily)</fullName>
    </recommendedName>
</protein>
<evidence type="ECO:0000313" key="2">
    <source>
        <dbReference type="Proteomes" id="UP000238176"/>
    </source>
</evidence>
<comment type="caution">
    <text evidence="1">The sequence shown here is derived from an EMBL/GenBank/DDBJ whole genome shotgun (WGS) entry which is preliminary data.</text>
</comment>
<organism evidence="1 2">
    <name type="scientific">Glycomyces artemisiae</name>
    <dbReference type="NCBI Taxonomy" id="1076443"/>
    <lineage>
        <taxon>Bacteria</taxon>
        <taxon>Bacillati</taxon>
        <taxon>Actinomycetota</taxon>
        <taxon>Actinomycetes</taxon>
        <taxon>Glycomycetales</taxon>
        <taxon>Glycomycetaceae</taxon>
        <taxon>Glycomyces</taxon>
    </lineage>
</organism>
<dbReference type="SUPFAM" id="SSF88659">
    <property type="entry name" value="Sigma3 and sigma4 domains of RNA polymerase sigma factors"/>
    <property type="match status" value="1"/>
</dbReference>
<evidence type="ECO:0008006" key="3">
    <source>
        <dbReference type="Google" id="ProtNLM"/>
    </source>
</evidence>
<keyword evidence="2" id="KW-1185">Reference proteome</keyword>
<name>A0A2T0UH91_9ACTN</name>
<accession>A0A2T0UH91</accession>
<dbReference type="Gene3D" id="1.10.10.10">
    <property type="entry name" value="Winged helix-like DNA-binding domain superfamily/Winged helix DNA-binding domain"/>
    <property type="match status" value="1"/>
</dbReference>
<proteinExistence type="predicted"/>
<sequence length="235" mass="26286">MQEADSGNLDRRLADLKLVEGLAACGFAGPLYVDFSTEMVRYGMSVTEAWLYSGRIFTLLNERGIHLNVSAWEAQRLRDDPEAIGDISDIAVAMAWHKFDERALRGGEWKATGGATLSTYFMGRVIFEVPGPFRQWRRQLHKSAEHDPHEDQLGDRSRLGLDPAVQAADDCAMHMVLDLLPEIQQQTILLKTAGYDHGQIAEALSLPSARAVEGHVRRAKKKIREYLDVRGEARG</sequence>
<dbReference type="InterPro" id="IPR036388">
    <property type="entry name" value="WH-like_DNA-bd_sf"/>
</dbReference>